<dbReference type="InterPro" id="IPR014284">
    <property type="entry name" value="RNA_pol_sigma-70_dom"/>
</dbReference>
<proteinExistence type="inferred from homology"/>
<evidence type="ECO:0000313" key="7">
    <source>
        <dbReference type="EMBL" id="CRL33713.1"/>
    </source>
</evidence>
<evidence type="ECO:0000256" key="3">
    <source>
        <dbReference type="ARBA" id="ARBA00023082"/>
    </source>
</evidence>
<dbReference type="InterPro" id="IPR013325">
    <property type="entry name" value="RNA_pol_sigma_r2"/>
</dbReference>
<keyword evidence="2" id="KW-0805">Transcription regulation</keyword>
<sequence>MKYPDISKAVEQEILASYEKLYRLAFSYVKNEQDAMDVVQESVYKAMKNASQIKEKKYIKTWLWRIVINTAVDATRRQSRFVSDDQVQEEGQEDRYEDTDIMVALDTLEEKERKVIMLKVFEEWTIREIADCLHENPNTVKSMLYRGLKKLRGKVEAEMV</sequence>
<dbReference type="PANTHER" id="PTHR43133:SF60">
    <property type="entry name" value="RNA POLYMERASE SIGMA FACTOR SIGV"/>
    <property type="match status" value="1"/>
</dbReference>
<dbReference type="Pfam" id="PF04542">
    <property type="entry name" value="Sigma70_r2"/>
    <property type="match status" value="1"/>
</dbReference>
<dbReference type="SUPFAM" id="SSF88659">
    <property type="entry name" value="Sigma3 and sigma4 domains of RNA polymerase sigma factors"/>
    <property type="match status" value="1"/>
</dbReference>
<dbReference type="EMBL" id="CVRR01000005">
    <property type="protein sequence ID" value="CRL33713.1"/>
    <property type="molecule type" value="Genomic_DNA"/>
</dbReference>
<dbReference type="SUPFAM" id="SSF88946">
    <property type="entry name" value="Sigma2 domain of RNA polymerase sigma factors"/>
    <property type="match status" value="1"/>
</dbReference>
<organism evidence="7 8">
    <name type="scientific">Roseburia faecis</name>
    <dbReference type="NCBI Taxonomy" id="301302"/>
    <lineage>
        <taxon>Bacteria</taxon>
        <taxon>Bacillati</taxon>
        <taxon>Bacillota</taxon>
        <taxon>Clostridia</taxon>
        <taxon>Lachnospirales</taxon>
        <taxon>Lachnospiraceae</taxon>
        <taxon>Roseburia</taxon>
    </lineage>
</organism>
<evidence type="ECO:0000256" key="2">
    <source>
        <dbReference type="ARBA" id="ARBA00023015"/>
    </source>
</evidence>
<evidence type="ECO:0000256" key="4">
    <source>
        <dbReference type="ARBA" id="ARBA00023163"/>
    </source>
</evidence>
<dbReference type="Gene3D" id="1.10.1740.10">
    <property type="match status" value="1"/>
</dbReference>
<dbReference type="GO" id="GO:0016987">
    <property type="term" value="F:sigma factor activity"/>
    <property type="evidence" value="ECO:0007669"/>
    <property type="project" value="UniProtKB-KW"/>
</dbReference>
<reference evidence="8" key="1">
    <citation type="submission" date="2015-05" db="EMBL/GenBank/DDBJ databases">
        <authorList>
            <consortium name="Pathogen Informatics"/>
        </authorList>
    </citation>
    <scope>NUCLEOTIDE SEQUENCE [LARGE SCALE GENOMIC DNA]</scope>
    <source>
        <strain evidence="8">M72</strain>
    </source>
</reference>
<gene>
    <name evidence="7" type="ORF">M72_02861</name>
</gene>
<dbReference type="InterPro" id="IPR036388">
    <property type="entry name" value="WH-like_DNA-bd_sf"/>
</dbReference>
<dbReference type="GO" id="GO:0006352">
    <property type="term" value="P:DNA-templated transcription initiation"/>
    <property type="evidence" value="ECO:0007669"/>
    <property type="project" value="InterPro"/>
</dbReference>
<evidence type="ECO:0000259" key="5">
    <source>
        <dbReference type="Pfam" id="PF04542"/>
    </source>
</evidence>
<dbReference type="InterPro" id="IPR007627">
    <property type="entry name" value="RNA_pol_sigma70_r2"/>
</dbReference>
<dbReference type="OrthoDB" id="9782703at2"/>
<dbReference type="AlphaFoldDB" id="A0A0M6WF89"/>
<dbReference type="Gene3D" id="1.10.10.10">
    <property type="entry name" value="Winged helix-like DNA-binding domain superfamily/Winged helix DNA-binding domain"/>
    <property type="match status" value="1"/>
</dbReference>
<comment type="similarity">
    <text evidence="1">Belongs to the sigma-70 factor family. ECF subfamily.</text>
</comment>
<dbReference type="InterPro" id="IPR039425">
    <property type="entry name" value="RNA_pol_sigma-70-like"/>
</dbReference>
<keyword evidence="8" id="KW-1185">Reference proteome</keyword>
<feature type="domain" description="RNA polymerase sigma-70 region 2" evidence="5">
    <location>
        <begin position="18"/>
        <end position="80"/>
    </location>
</feature>
<dbReference type="GO" id="GO:0003677">
    <property type="term" value="F:DNA binding"/>
    <property type="evidence" value="ECO:0007669"/>
    <property type="project" value="InterPro"/>
</dbReference>
<keyword evidence="3" id="KW-0731">Sigma factor</keyword>
<dbReference type="InterPro" id="IPR013249">
    <property type="entry name" value="RNA_pol_sigma70_r4_t2"/>
</dbReference>
<dbReference type="NCBIfam" id="TIGR02937">
    <property type="entry name" value="sigma70-ECF"/>
    <property type="match status" value="1"/>
</dbReference>
<dbReference type="InterPro" id="IPR013324">
    <property type="entry name" value="RNA_pol_sigma_r3/r4-like"/>
</dbReference>
<protein>
    <submittedName>
        <fullName evidence="7">ECF subfamily RNA polymerase sigma-24 factor</fullName>
    </submittedName>
</protein>
<dbReference type="RefSeq" id="WP_022045605.1">
    <property type="nucleotide sequence ID" value="NZ_CP173697.1"/>
</dbReference>
<evidence type="ECO:0000259" key="6">
    <source>
        <dbReference type="Pfam" id="PF08281"/>
    </source>
</evidence>
<dbReference type="STRING" id="301302.ERS852420_01561"/>
<dbReference type="Proteomes" id="UP000049979">
    <property type="component" value="Unassembled WGS sequence"/>
</dbReference>
<feature type="domain" description="RNA polymerase sigma factor 70 region 4 type 2" evidence="6">
    <location>
        <begin position="101"/>
        <end position="151"/>
    </location>
</feature>
<dbReference type="CDD" id="cd06171">
    <property type="entry name" value="Sigma70_r4"/>
    <property type="match status" value="1"/>
</dbReference>
<name>A0A0M6WF89_9FIRM</name>
<evidence type="ECO:0000256" key="1">
    <source>
        <dbReference type="ARBA" id="ARBA00010641"/>
    </source>
</evidence>
<accession>A0A0M6WF89</accession>
<dbReference type="PANTHER" id="PTHR43133">
    <property type="entry name" value="RNA POLYMERASE ECF-TYPE SIGMA FACTO"/>
    <property type="match status" value="1"/>
</dbReference>
<keyword evidence="4" id="KW-0804">Transcription</keyword>
<evidence type="ECO:0000313" key="8">
    <source>
        <dbReference type="Proteomes" id="UP000049979"/>
    </source>
</evidence>
<dbReference type="Pfam" id="PF08281">
    <property type="entry name" value="Sigma70_r4_2"/>
    <property type="match status" value="1"/>
</dbReference>